<evidence type="ECO:0000313" key="2">
    <source>
        <dbReference type="EMBL" id="VDK26561.1"/>
    </source>
</evidence>
<dbReference type="Proteomes" id="UP000267096">
    <property type="component" value="Unassembled WGS sequence"/>
</dbReference>
<protein>
    <submittedName>
        <fullName evidence="2">Uncharacterized protein</fullName>
    </submittedName>
</protein>
<evidence type="ECO:0000313" key="3">
    <source>
        <dbReference type="Proteomes" id="UP000267096"/>
    </source>
</evidence>
<proteinExistence type="predicted"/>
<accession>A0A3P6Q341</accession>
<sequence>MKEKERRKSLGTMLDSSSDGQPVLTNGDEFWCASGSNSPSIGTVASNRSLSRSTATGHPELDLCLNHHLKRCCNAFKTLSTLYGPLQYRENEMLTRLEHEAVNLDDILRLANSLPSLPNVANGRCPNNNRE</sequence>
<evidence type="ECO:0000256" key="1">
    <source>
        <dbReference type="SAM" id="MobiDB-lite"/>
    </source>
</evidence>
<organism evidence="2 3">
    <name type="scientific">Anisakis simplex</name>
    <name type="common">Herring worm</name>
    <dbReference type="NCBI Taxonomy" id="6269"/>
    <lineage>
        <taxon>Eukaryota</taxon>
        <taxon>Metazoa</taxon>
        <taxon>Ecdysozoa</taxon>
        <taxon>Nematoda</taxon>
        <taxon>Chromadorea</taxon>
        <taxon>Rhabditida</taxon>
        <taxon>Spirurina</taxon>
        <taxon>Ascaridomorpha</taxon>
        <taxon>Ascaridoidea</taxon>
        <taxon>Anisakidae</taxon>
        <taxon>Anisakis</taxon>
        <taxon>Anisakis simplex complex</taxon>
    </lineage>
</organism>
<dbReference type="EMBL" id="UYRR01012918">
    <property type="protein sequence ID" value="VDK26561.1"/>
    <property type="molecule type" value="Genomic_DNA"/>
</dbReference>
<dbReference type="AlphaFoldDB" id="A0A3P6Q341"/>
<feature type="region of interest" description="Disordered" evidence="1">
    <location>
        <begin position="1"/>
        <end position="22"/>
    </location>
</feature>
<gene>
    <name evidence="2" type="ORF">ASIM_LOCUS6128</name>
</gene>
<name>A0A3P6Q341_ANISI</name>
<keyword evidence="3" id="KW-1185">Reference proteome</keyword>
<dbReference type="OrthoDB" id="9999654at2759"/>
<reference evidence="2 3" key="1">
    <citation type="submission" date="2018-11" db="EMBL/GenBank/DDBJ databases">
        <authorList>
            <consortium name="Pathogen Informatics"/>
        </authorList>
    </citation>
    <scope>NUCLEOTIDE SEQUENCE [LARGE SCALE GENOMIC DNA]</scope>
</reference>